<protein>
    <submittedName>
        <fullName evidence="1">Uncharacterized protein</fullName>
    </submittedName>
</protein>
<name>A0A168IME2_MUCCL</name>
<accession>A0A168IME2</accession>
<dbReference type="OrthoDB" id="2218971at2759"/>
<dbReference type="STRING" id="747725.A0A168IME2"/>
<evidence type="ECO:0000313" key="1">
    <source>
        <dbReference type="EMBL" id="OAD00116.1"/>
    </source>
</evidence>
<evidence type="ECO:0000313" key="2">
    <source>
        <dbReference type="Proteomes" id="UP000077051"/>
    </source>
</evidence>
<feature type="non-terminal residue" evidence="1">
    <location>
        <position position="67"/>
    </location>
</feature>
<dbReference type="EMBL" id="AMYB01000007">
    <property type="protein sequence ID" value="OAD00116.1"/>
    <property type="molecule type" value="Genomic_DNA"/>
</dbReference>
<gene>
    <name evidence="1" type="ORF">MUCCIDRAFT_126140</name>
</gene>
<comment type="caution">
    <text evidence="1">The sequence shown here is derived from an EMBL/GenBank/DDBJ whole genome shotgun (WGS) entry which is preliminary data.</text>
</comment>
<dbReference type="VEuPathDB" id="FungiDB:MUCCIDRAFT_126140"/>
<dbReference type="Proteomes" id="UP000077051">
    <property type="component" value="Unassembled WGS sequence"/>
</dbReference>
<keyword evidence="2" id="KW-1185">Reference proteome</keyword>
<proteinExistence type="predicted"/>
<dbReference type="Gene3D" id="1.25.40.10">
    <property type="entry name" value="Tetratricopeptide repeat domain"/>
    <property type="match status" value="1"/>
</dbReference>
<dbReference type="InterPro" id="IPR011990">
    <property type="entry name" value="TPR-like_helical_dom_sf"/>
</dbReference>
<organism evidence="1 2">
    <name type="scientific">Mucor lusitanicus CBS 277.49</name>
    <dbReference type="NCBI Taxonomy" id="747725"/>
    <lineage>
        <taxon>Eukaryota</taxon>
        <taxon>Fungi</taxon>
        <taxon>Fungi incertae sedis</taxon>
        <taxon>Mucoromycota</taxon>
        <taxon>Mucoromycotina</taxon>
        <taxon>Mucoromycetes</taxon>
        <taxon>Mucorales</taxon>
        <taxon>Mucorineae</taxon>
        <taxon>Mucoraceae</taxon>
        <taxon>Mucor</taxon>
    </lineage>
</organism>
<feature type="non-terminal residue" evidence="1">
    <location>
        <position position="1"/>
    </location>
</feature>
<reference evidence="1 2" key="1">
    <citation type="submission" date="2015-06" db="EMBL/GenBank/DDBJ databases">
        <title>Expansion of signal transduction pathways in fungi by whole-genome duplication.</title>
        <authorList>
            <consortium name="DOE Joint Genome Institute"/>
            <person name="Corrochano L.M."/>
            <person name="Kuo A."/>
            <person name="Marcet-Houben M."/>
            <person name="Polaino S."/>
            <person name="Salamov A."/>
            <person name="Villalobos J.M."/>
            <person name="Alvarez M.I."/>
            <person name="Avalos J."/>
            <person name="Benito E.P."/>
            <person name="Benoit I."/>
            <person name="Burger G."/>
            <person name="Camino L.P."/>
            <person name="Canovas D."/>
            <person name="Cerda-Olmedo E."/>
            <person name="Cheng J.-F."/>
            <person name="Dominguez A."/>
            <person name="Elias M."/>
            <person name="Eslava A.P."/>
            <person name="Glaser F."/>
            <person name="Grimwood J."/>
            <person name="Gutierrez G."/>
            <person name="Heitman J."/>
            <person name="Henrissat B."/>
            <person name="Iturriaga E.A."/>
            <person name="Lang B.F."/>
            <person name="Lavin J.L."/>
            <person name="Lee S."/>
            <person name="Li W."/>
            <person name="Lindquist E."/>
            <person name="Lopez-Garcia S."/>
            <person name="Luque E.M."/>
            <person name="Marcos A.T."/>
            <person name="Martin J."/>
            <person name="Mccluskey K."/>
            <person name="Medina H.R."/>
            <person name="Miralles-Duran A."/>
            <person name="Miyazaki A."/>
            <person name="Munoz-Torres E."/>
            <person name="Oguiza J.A."/>
            <person name="Ohm R."/>
            <person name="Olmedo M."/>
            <person name="Orejas M."/>
            <person name="Ortiz-Castellanos L."/>
            <person name="Pisabarro A.G."/>
            <person name="Rodriguez-Romero J."/>
            <person name="Ruiz-Herrera J."/>
            <person name="Ruiz-Vazquez R."/>
            <person name="Sanz C."/>
            <person name="Schackwitz W."/>
            <person name="Schmutz J."/>
            <person name="Shahriari M."/>
            <person name="Shelest E."/>
            <person name="Silva-Franco F."/>
            <person name="Soanes D."/>
            <person name="Syed K."/>
            <person name="Tagua V.G."/>
            <person name="Talbot N.J."/>
            <person name="Thon M."/>
            <person name="De Vries R.P."/>
            <person name="Wiebenga A."/>
            <person name="Yadav J.S."/>
            <person name="Braun E.L."/>
            <person name="Baker S."/>
            <person name="Garre V."/>
            <person name="Horwitz B."/>
            <person name="Torres-Martinez S."/>
            <person name="Idnurm A."/>
            <person name="Herrera-Estrella A."/>
            <person name="Gabaldon T."/>
            <person name="Grigoriev I.V."/>
        </authorList>
    </citation>
    <scope>NUCLEOTIDE SEQUENCE [LARGE SCALE GENOMIC DNA]</scope>
    <source>
        <strain evidence="1 2">CBS 277.49</strain>
    </source>
</reference>
<sequence length="67" mass="7421">ESVALFNRALGMNPNHTTIMDCRAAAYEKLNQLDLALKDALSIIKIAPKEARGYLRAGKVLSLQQKH</sequence>
<dbReference type="AlphaFoldDB" id="A0A168IME2"/>
<dbReference type="SUPFAM" id="SSF48452">
    <property type="entry name" value="TPR-like"/>
    <property type="match status" value="1"/>
</dbReference>